<dbReference type="InterPro" id="IPR058245">
    <property type="entry name" value="NreC/VraR/RcsB-like_REC"/>
</dbReference>
<accession>A0A024HKL3</accession>
<dbReference type="InterPro" id="IPR016032">
    <property type="entry name" value="Sig_transdc_resp-reg_C-effctor"/>
</dbReference>
<dbReference type="eggNOG" id="COG2197">
    <property type="taxonomic scope" value="Bacteria"/>
</dbReference>
<gene>
    <name evidence="6" type="ORF">PKB_3714</name>
</gene>
<dbReference type="CDD" id="cd17535">
    <property type="entry name" value="REC_NarL-like"/>
    <property type="match status" value="1"/>
</dbReference>
<dbReference type="InterPro" id="IPR011006">
    <property type="entry name" value="CheY-like_superfamily"/>
</dbReference>
<feature type="domain" description="Response regulatory" evidence="5">
    <location>
        <begin position="9"/>
        <end position="129"/>
    </location>
</feature>
<dbReference type="InterPro" id="IPR036388">
    <property type="entry name" value="WH-like_DNA-bd_sf"/>
</dbReference>
<organism evidence="6 7">
    <name type="scientific">Pseudomonas knackmussii (strain DSM 6978 / CCUG 54928 / LMG 23759 / B13)</name>
    <dbReference type="NCBI Taxonomy" id="1301098"/>
    <lineage>
        <taxon>Bacteria</taxon>
        <taxon>Pseudomonadati</taxon>
        <taxon>Pseudomonadota</taxon>
        <taxon>Gammaproteobacteria</taxon>
        <taxon>Pseudomonadales</taxon>
        <taxon>Pseudomonadaceae</taxon>
        <taxon>Pseudomonas</taxon>
    </lineage>
</organism>
<dbReference type="SMART" id="SM00421">
    <property type="entry name" value="HTH_LUXR"/>
    <property type="match status" value="1"/>
</dbReference>
<evidence type="ECO:0000256" key="1">
    <source>
        <dbReference type="ARBA" id="ARBA00022553"/>
    </source>
</evidence>
<dbReference type="EMBL" id="HG322950">
    <property type="protein sequence ID" value="CDF85052.1"/>
    <property type="molecule type" value="Genomic_DNA"/>
</dbReference>
<dbReference type="STRING" id="1301098.PKB_3714"/>
<keyword evidence="7" id="KW-1185">Reference proteome</keyword>
<dbReference type="AlphaFoldDB" id="A0A024HKL3"/>
<reference evidence="6 7" key="2">
    <citation type="submission" date="2014-05" db="EMBL/GenBank/DDBJ databases">
        <title>Genome sequence of the 3-chlorobenzoate degrading bacterium Pseudomonas knackmussii B13 shows multiple evidence for horizontal gene transfer.</title>
        <authorList>
            <person name="Miyazaki R."/>
            <person name="Bertelli C."/>
            <person name="Falquet L."/>
            <person name="Robinson-Rechavi M."/>
            <person name="Gharib W."/>
            <person name="Roy S."/>
            <person name="Van der Meer J.R."/>
        </authorList>
    </citation>
    <scope>NUCLEOTIDE SEQUENCE [LARGE SCALE GENOMIC DNA]</scope>
    <source>
        <strain evidence="6 7">B13</strain>
    </source>
</reference>
<evidence type="ECO:0000256" key="2">
    <source>
        <dbReference type="ARBA" id="ARBA00023125"/>
    </source>
</evidence>
<dbReference type="Gene3D" id="1.10.10.10">
    <property type="entry name" value="Winged helix-like DNA-binding domain superfamily/Winged helix DNA-binding domain"/>
    <property type="match status" value="1"/>
</dbReference>
<keyword evidence="2" id="KW-0238">DNA-binding</keyword>
<dbReference type="PROSITE" id="PS50110">
    <property type="entry name" value="RESPONSE_REGULATORY"/>
    <property type="match status" value="1"/>
</dbReference>
<dbReference type="PATRIC" id="fig|1301098.3.peg.3721"/>
<name>A0A024HKL3_PSEKB</name>
<dbReference type="Proteomes" id="UP000025241">
    <property type="component" value="Chromosome I"/>
</dbReference>
<dbReference type="PROSITE" id="PS00622">
    <property type="entry name" value="HTH_LUXR_1"/>
    <property type="match status" value="1"/>
</dbReference>
<dbReference type="GO" id="GO:0000160">
    <property type="term" value="P:phosphorelay signal transduction system"/>
    <property type="evidence" value="ECO:0007669"/>
    <property type="project" value="InterPro"/>
</dbReference>
<dbReference type="GO" id="GO:0006355">
    <property type="term" value="P:regulation of DNA-templated transcription"/>
    <property type="evidence" value="ECO:0007669"/>
    <property type="project" value="InterPro"/>
</dbReference>
<comment type="caution">
    <text evidence="3">Lacks conserved residue(s) required for the propagation of feature annotation.</text>
</comment>
<sequence length="211" mass="23530">MSSKQEILKAIVADAQPMIGWGLQRYLDENCRTQVLDWVTDTDSLLEKLETLEGLDLVIIEMALPGSRGRDGVHLIEWLQRHYPNLKILVYSIMGAPLMARAALRCGASAYICKRSALNLLDEAIARLRKGQTYIDTSLRPPRHTGRPLSPTEIDILRRLSHGATVGEIAERTNRSVSTISTHKRNAMQKLGVSNDAQLVVAGMLDWLGEF</sequence>
<evidence type="ECO:0000313" key="7">
    <source>
        <dbReference type="Proteomes" id="UP000025241"/>
    </source>
</evidence>
<dbReference type="InterPro" id="IPR001789">
    <property type="entry name" value="Sig_transdc_resp-reg_receiver"/>
</dbReference>
<dbReference type="PANTHER" id="PTHR45566">
    <property type="entry name" value="HTH-TYPE TRANSCRIPTIONAL REGULATOR YHJB-RELATED"/>
    <property type="match status" value="1"/>
</dbReference>
<dbReference type="PANTHER" id="PTHR45566:SF2">
    <property type="entry name" value="NARL SUBFAMILY"/>
    <property type="match status" value="1"/>
</dbReference>
<protein>
    <submittedName>
        <fullName evidence="6">Transcriptional regulator</fullName>
    </submittedName>
</protein>
<dbReference type="RefSeq" id="WP_043253425.1">
    <property type="nucleotide sequence ID" value="NZ_HG322950.1"/>
</dbReference>
<dbReference type="OrthoDB" id="4313922at2"/>
<dbReference type="PRINTS" id="PR00038">
    <property type="entry name" value="HTHLUXR"/>
</dbReference>
<reference evidence="6 7" key="1">
    <citation type="submission" date="2013-03" db="EMBL/GenBank/DDBJ databases">
        <authorList>
            <person name="Linke B."/>
        </authorList>
    </citation>
    <scope>NUCLEOTIDE SEQUENCE [LARGE SCALE GENOMIC DNA]</scope>
    <source>
        <strain evidence="6 7">B13</strain>
    </source>
</reference>
<dbReference type="GO" id="GO:0003677">
    <property type="term" value="F:DNA binding"/>
    <property type="evidence" value="ECO:0007669"/>
    <property type="project" value="UniProtKB-KW"/>
</dbReference>
<dbReference type="Pfam" id="PF00072">
    <property type="entry name" value="Response_reg"/>
    <property type="match status" value="1"/>
</dbReference>
<evidence type="ECO:0000259" key="5">
    <source>
        <dbReference type="PROSITE" id="PS50110"/>
    </source>
</evidence>
<evidence type="ECO:0000259" key="4">
    <source>
        <dbReference type="PROSITE" id="PS50043"/>
    </source>
</evidence>
<dbReference type="SUPFAM" id="SSF46894">
    <property type="entry name" value="C-terminal effector domain of the bipartite response regulators"/>
    <property type="match status" value="1"/>
</dbReference>
<dbReference type="KEGG" id="pkc:PKB_3714"/>
<dbReference type="SUPFAM" id="SSF52172">
    <property type="entry name" value="CheY-like"/>
    <property type="match status" value="1"/>
</dbReference>
<dbReference type="CDD" id="cd06170">
    <property type="entry name" value="LuxR_C_like"/>
    <property type="match status" value="1"/>
</dbReference>
<dbReference type="InterPro" id="IPR000792">
    <property type="entry name" value="Tscrpt_reg_LuxR_C"/>
</dbReference>
<evidence type="ECO:0000256" key="3">
    <source>
        <dbReference type="PROSITE-ProRule" id="PRU00169"/>
    </source>
</evidence>
<dbReference type="PROSITE" id="PS50043">
    <property type="entry name" value="HTH_LUXR_2"/>
    <property type="match status" value="1"/>
</dbReference>
<dbReference type="InterPro" id="IPR051015">
    <property type="entry name" value="EvgA-like"/>
</dbReference>
<dbReference type="SMART" id="SM00448">
    <property type="entry name" value="REC"/>
    <property type="match status" value="1"/>
</dbReference>
<proteinExistence type="predicted"/>
<dbReference type="Pfam" id="PF00196">
    <property type="entry name" value="GerE"/>
    <property type="match status" value="1"/>
</dbReference>
<dbReference type="HOGENOM" id="CLU_000445_90_1_6"/>
<keyword evidence="1" id="KW-0597">Phosphoprotein</keyword>
<feature type="domain" description="HTH luxR-type" evidence="4">
    <location>
        <begin position="142"/>
        <end position="207"/>
    </location>
</feature>
<dbReference type="Gene3D" id="3.40.50.2300">
    <property type="match status" value="1"/>
</dbReference>
<evidence type="ECO:0000313" key="6">
    <source>
        <dbReference type="EMBL" id="CDF85052.1"/>
    </source>
</evidence>